<accession>A0ACB8V3K7</accession>
<protein>
    <submittedName>
        <fullName evidence="1">Uncharacterized protein</fullName>
    </submittedName>
</protein>
<dbReference type="EMBL" id="JALBCA010000011">
    <property type="protein sequence ID" value="KAI2391588.1"/>
    <property type="molecule type" value="Genomic_DNA"/>
</dbReference>
<gene>
    <name evidence="1" type="ORF">LOY88_001112</name>
</gene>
<reference evidence="1" key="1">
    <citation type="journal article" date="2022" name="bioRxiv">
        <title>Population genetic analysis of Ophidiomyces ophidiicola, the causative agent of snake fungal disease, indicates recent introductions to the USA.</title>
        <authorList>
            <person name="Ladner J.T."/>
            <person name="Palmer J.M."/>
            <person name="Ettinger C.L."/>
            <person name="Stajich J.E."/>
            <person name="Farrell T.M."/>
            <person name="Glorioso B.M."/>
            <person name="Lawson B."/>
            <person name="Price S.J."/>
            <person name="Stengle A.G."/>
            <person name="Grear D.A."/>
            <person name="Lorch J.M."/>
        </authorList>
    </citation>
    <scope>NUCLEOTIDE SEQUENCE</scope>
    <source>
        <strain evidence="1">NWHC 24266-5</strain>
    </source>
</reference>
<evidence type="ECO:0000313" key="1">
    <source>
        <dbReference type="EMBL" id="KAI2391588.1"/>
    </source>
</evidence>
<sequence>MEFLLQSLNSHLVSVRDHLRGKLHDDLVSRLHNHDEGALPDMDLATIAAESIDLLHSIEQMLEPGQLVLADHFLGERFIHTRKQPINIDQGYVNAKCLCSAVELKIPEILQEKGASTVEELASLCGAHVDRLRQVLRILHNNGIFKYSPGKGCYENNSTSTLLLRDHWTQWHNWIDLYGNQFYDMARGIPKSVQASENRSPAQVNFDTDMDMFNYFNKCGWVPQLHRTLGGGATAQGPGIIADYPWSEVANETIIDIGGGSGALISLLLRTHKTMQGGIYDLPHVIDHVTPFFHSPDGQFADLADRVPRENLIGGDFFKSIPPSKVYTMKWTLHNWKEAEALKILRNIRQSIIPSPKSRLVVMESILADGRSSRLSRYADMNMFIAVNGLERTATEWRNLAENSGWRIVRIIPLRNSWPAAIEMTPDVPRQNGWADS</sequence>
<name>A0ACB8V3K7_9EURO</name>
<organism evidence="1">
    <name type="scientific">Ophidiomyces ophidiicola</name>
    <dbReference type="NCBI Taxonomy" id="1387563"/>
    <lineage>
        <taxon>Eukaryota</taxon>
        <taxon>Fungi</taxon>
        <taxon>Dikarya</taxon>
        <taxon>Ascomycota</taxon>
        <taxon>Pezizomycotina</taxon>
        <taxon>Eurotiomycetes</taxon>
        <taxon>Eurotiomycetidae</taxon>
        <taxon>Onygenales</taxon>
        <taxon>Onygenaceae</taxon>
        <taxon>Ophidiomyces</taxon>
    </lineage>
</organism>
<comment type="caution">
    <text evidence="1">The sequence shown here is derived from an EMBL/GenBank/DDBJ whole genome shotgun (WGS) entry which is preliminary data.</text>
</comment>
<proteinExistence type="predicted"/>